<gene>
    <name evidence="1" type="ORF">AVEN_64969_1</name>
</gene>
<accession>A0A4Y2JVQ8</accession>
<comment type="caution">
    <text evidence="1">The sequence shown here is derived from an EMBL/GenBank/DDBJ whole genome shotgun (WGS) entry which is preliminary data.</text>
</comment>
<dbReference type="Proteomes" id="UP000499080">
    <property type="component" value="Unassembled WGS sequence"/>
</dbReference>
<dbReference type="EMBL" id="BGPR01269015">
    <property type="protein sequence ID" value="GBM93286.1"/>
    <property type="molecule type" value="Genomic_DNA"/>
</dbReference>
<proteinExistence type="predicted"/>
<organism evidence="1 2">
    <name type="scientific">Araneus ventricosus</name>
    <name type="common">Orbweaver spider</name>
    <name type="synonym">Epeira ventricosa</name>
    <dbReference type="NCBI Taxonomy" id="182803"/>
    <lineage>
        <taxon>Eukaryota</taxon>
        <taxon>Metazoa</taxon>
        <taxon>Ecdysozoa</taxon>
        <taxon>Arthropoda</taxon>
        <taxon>Chelicerata</taxon>
        <taxon>Arachnida</taxon>
        <taxon>Araneae</taxon>
        <taxon>Araneomorphae</taxon>
        <taxon>Entelegynae</taxon>
        <taxon>Araneoidea</taxon>
        <taxon>Araneidae</taxon>
        <taxon>Araneus</taxon>
    </lineage>
</organism>
<feature type="non-terminal residue" evidence="1">
    <location>
        <position position="51"/>
    </location>
</feature>
<evidence type="ECO:0000313" key="2">
    <source>
        <dbReference type="Proteomes" id="UP000499080"/>
    </source>
</evidence>
<keyword evidence="2" id="KW-1185">Reference proteome</keyword>
<reference evidence="1 2" key="1">
    <citation type="journal article" date="2019" name="Sci. Rep.">
        <title>Orb-weaving spider Araneus ventricosus genome elucidates the spidroin gene catalogue.</title>
        <authorList>
            <person name="Kono N."/>
            <person name="Nakamura H."/>
            <person name="Ohtoshi R."/>
            <person name="Moran D.A.P."/>
            <person name="Shinohara A."/>
            <person name="Yoshida Y."/>
            <person name="Fujiwara M."/>
            <person name="Mori M."/>
            <person name="Tomita M."/>
            <person name="Arakawa K."/>
        </authorList>
    </citation>
    <scope>NUCLEOTIDE SEQUENCE [LARGE SCALE GENOMIC DNA]</scope>
</reference>
<dbReference type="AlphaFoldDB" id="A0A4Y2JVQ8"/>
<sequence length="51" mass="6129">MHLRVERFVNIWLRNQYCQSVRERKGILSSRWGMFECSSSFPRAFFQSGSL</sequence>
<protein>
    <submittedName>
        <fullName evidence="1">Uncharacterized protein</fullName>
    </submittedName>
</protein>
<name>A0A4Y2JVQ8_ARAVE</name>
<evidence type="ECO:0000313" key="1">
    <source>
        <dbReference type="EMBL" id="GBM93286.1"/>
    </source>
</evidence>